<proteinExistence type="predicted"/>
<dbReference type="AlphaFoldDB" id="A0A1F5ZQW4"/>
<evidence type="ECO:0000313" key="2">
    <source>
        <dbReference type="EMBL" id="OGG14849.1"/>
    </source>
</evidence>
<name>A0A1F5ZQW4_9BACT</name>
<dbReference type="SUPFAM" id="SSF143100">
    <property type="entry name" value="TTHA1013/TTHA0281-like"/>
    <property type="match status" value="1"/>
</dbReference>
<dbReference type="EMBL" id="MFJJ01000012">
    <property type="protein sequence ID" value="OGG14849.1"/>
    <property type="molecule type" value="Genomic_DNA"/>
</dbReference>
<dbReference type="InterPro" id="IPR031807">
    <property type="entry name" value="HicB-like"/>
</dbReference>
<dbReference type="Gene3D" id="3.30.160.250">
    <property type="match status" value="1"/>
</dbReference>
<dbReference type="Proteomes" id="UP000177416">
    <property type="component" value="Unassembled WGS sequence"/>
</dbReference>
<dbReference type="PANTHER" id="PTHR34504">
    <property type="entry name" value="ANTITOXIN HICB"/>
    <property type="match status" value="1"/>
</dbReference>
<organism evidence="2 3">
    <name type="scientific">Candidatus Gottesmanbacteria bacterium RIFCSPHIGHO2_01_FULL_46_14</name>
    <dbReference type="NCBI Taxonomy" id="1798380"/>
    <lineage>
        <taxon>Bacteria</taxon>
        <taxon>Candidatus Gottesmaniibacteriota</taxon>
    </lineage>
</organism>
<dbReference type="Pfam" id="PF15919">
    <property type="entry name" value="HicB_lk_antitox"/>
    <property type="match status" value="1"/>
</dbReference>
<dbReference type="InterPro" id="IPR035069">
    <property type="entry name" value="TTHA1013/TTHA0281-like"/>
</dbReference>
<sequence length="88" mass="9899">MKKYLNFKVVITQDEDGIFVADCPAIPGCHSQGDTYEAAERNIKEAIRLCLKVAHSDKAYRGTIDFAQNSVPRFIGIKEFSFPQPSYV</sequence>
<reference evidence="2 3" key="1">
    <citation type="journal article" date="2016" name="Nat. Commun.">
        <title>Thousands of microbial genomes shed light on interconnected biogeochemical processes in an aquifer system.</title>
        <authorList>
            <person name="Anantharaman K."/>
            <person name="Brown C.T."/>
            <person name="Hug L.A."/>
            <person name="Sharon I."/>
            <person name="Castelle C.J."/>
            <person name="Probst A.J."/>
            <person name="Thomas B.C."/>
            <person name="Singh A."/>
            <person name="Wilkins M.J."/>
            <person name="Karaoz U."/>
            <person name="Brodie E.L."/>
            <person name="Williams K.H."/>
            <person name="Hubbard S.S."/>
            <person name="Banfield J.F."/>
        </authorList>
    </citation>
    <scope>NUCLEOTIDE SEQUENCE [LARGE SCALE GENOMIC DNA]</scope>
</reference>
<dbReference type="PANTHER" id="PTHR34504:SF2">
    <property type="entry name" value="UPF0150 PROTEIN SSL0259"/>
    <property type="match status" value="1"/>
</dbReference>
<comment type="caution">
    <text evidence="2">The sequence shown here is derived from an EMBL/GenBank/DDBJ whole genome shotgun (WGS) entry which is preliminary data.</text>
</comment>
<dbReference type="InterPro" id="IPR051404">
    <property type="entry name" value="TA_system_antitoxin"/>
</dbReference>
<evidence type="ECO:0000313" key="3">
    <source>
        <dbReference type="Proteomes" id="UP000177416"/>
    </source>
</evidence>
<protein>
    <recommendedName>
        <fullName evidence="1">HicB-like antitoxin of toxin-antitoxin system domain-containing protein</fullName>
    </recommendedName>
</protein>
<accession>A0A1F5ZQW4</accession>
<evidence type="ECO:0000259" key="1">
    <source>
        <dbReference type="Pfam" id="PF15919"/>
    </source>
</evidence>
<feature type="domain" description="HicB-like antitoxin of toxin-antitoxin system" evidence="1">
    <location>
        <begin position="7"/>
        <end position="55"/>
    </location>
</feature>
<gene>
    <name evidence="2" type="ORF">A2875_03995</name>
</gene>